<evidence type="ECO:0008006" key="3">
    <source>
        <dbReference type="Google" id="ProtNLM"/>
    </source>
</evidence>
<accession>A0A238YXF9</accession>
<dbReference type="RefSeq" id="WP_089293930.1">
    <property type="nucleotide sequence ID" value="NZ_BOMU01000035.1"/>
</dbReference>
<evidence type="ECO:0000313" key="1">
    <source>
        <dbReference type="EMBL" id="SNR75441.1"/>
    </source>
</evidence>
<name>A0A238YXF9_9ACTN</name>
<protein>
    <recommendedName>
        <fullName evidence="3">WD40-like Beta Propeller Repeat</fullName>
    </recommendedName>
</protein>
<dbReference type="OrthoDB" id="116741at2"/>
<organism evidence="1 2">
    <name type="scientific">Actinoplanes regularis</name>
    <dbReference type="NCBI Taxonomy" id="52697"/>
    <lineage>
        <taxon>Bacteria</taxon>
        <taxon>Bacillati</taxon>
        <taxon>Actinomycetota</taxon>
        <taxon>Actinomycetes</taxon>
        <taxon>Micromonosporales</taxon>
        <taxon>Micromonosporaceae</taxon>
        <taxon>Actinoplanes</taxon>
    </lineage>
</organism>
<sequence>MRQSAFTILTDIKPGHVDAVTRLLDRIDADRGRDPLGFDRLGTVHFASLSILPGSAGPDDDRASLVFEGNIDGPTARFLRQLRDLADGTVDEIYRHCAGHPGESGFDLVRYLTAHDIGTNVFYVARPGRSVGEVRREDRLRTRIREFLDGPEGAALRGQSPGLVHAAIVAYVRGRRDLAWALDPAPVPFLVRNGRWIAGLAVAPAALGLLLLIGRAPHQHGARLALLAVAAGAAAVAGRLRSAEKRDDEHDRKRSPTWQAAFAAVSGRISEVREFEDRGDQNHLASVAEIKPGRFRRITLRAVLAAVQARARLVDNRGSLGGISSIHFARWTMTPDGRRLIFLSNYDGSWESYLNEFIDLASGGLTAVWTNTDNAVGFPATRWLTSDGARDEARFKAFARYGMVRTRVWYSAYPHLSVPNIANNMAIRRDLGFLLGPDETRTWLRRL</sequence>
<reference evidence="1 2" key="1">
    <citation type="submission" date="2017-06" db="EMBL/GenBank/DDBJ databases">
        <authorList>
            <person name="Kim H.J."/>
            <person name="Triplett B.A."/>
        </authorList>
    </citation>
    <scope>NUCLEOTIDE SEQUENCE [LARGE SCALE GENOMIC DNA]</scope>
    <source>
        <strain evidence="1 2">DSM 43151</strain>
    </source>
</reference>
<gene>
    <name evidence="1" type="ORF">SAMN06264365_105236</name>
</gene>
<dbReference type="EMBL" id="FZNR01000005">
    <property type="protein sequence ID" value="SNR75441.1"/>
    <property type="molecule type" value="Genomic_DNA"/>
</dbReference>
<keyword evidence="2" id="KW-1185">Reference proteome</keyword>
<dbReference type="AlphaFoldDB" id="A0A238YXF9"/>
<evidence type="ECO:0000313" key="2">
    <source>
        <dbReference type="Proteomes" id="UP000198415"/>
    </source>
</evidence>
<proteinExistence type="predicted"/>
<dbReference type="Proteomes" id="UP000198415">
    <property type="component" value="Unassembled WGS sequence"/>
</dbReference>